<keyword evidence="8" id="KW-1185">Reference proteome</keyword>
<proteinExistence type="inferred from homology"/>
<comment type="similarity">
    <text evidence="5">Belongs to the cyclophilin-type PPIase family.</text>
</comment>
<dbReference type="InterPro" id="IPR044666">
    <property type="entry name" value="Cyclophilin_A-like"/>
</dbReference>
<keyword evidence="5" id="KW-0732">Signal</keyword>
<gene>
    <name evidence="7" type="ORF">J2Z37_003775</name>
</gene>
<dbReference type="EC" id="5.2.1.8" evidence="5"/>
<dbReference type="PANTHER" id="PTHR45625:SF4">
    <property type="entry name" value="PEPTIDYLPROLYL ISOMERASE DOMAIN AND WD REPEAT-CONTAINING PROTEIN 1"/>
    <property type="match status" value="1"/>
</dbReference>
<feature type="domain" description="PPIase cyclophilin-type" evidence="6">
    <location>
        <begin position="62"/>
        <end position="209"/>
    </location>
</feature>
<protein>
    <recommendedName>
        <fullName evidence="5">Peptidyl-prolyl cis-trans isomerase</fullName>
        <shortName evidence="5">PPIase</shortName>
        <ecNumber evidence="5">5.2.1.8</ecNumber>
    </recommendedName>
</protein>
<dbReference type="GO" id="GO:0016853">
    <property type="term" value="F:isomerase activity"/>
    <property type="evidence" value="ECO:0007669"/>
    <property type="project" value="UniProtKB-KW"/>
</dbReference>
<dbReference type="Proteomes" id="UP001519343">
    <property type="component" value="Unassembled WGS sequence"/>
</dbReference>
<dbReference type="PROSITE" id="PS51257">
    <property type="entry name" value="PROKAR_LIPOPROTEIN"/>
    <property type="match status" value="1"/>
</dbReference>
<dbReference type="RefSeq" id="WP_209811773.1">
    <property type="nucleotide sequence ID" value="NZ_JAGGKT010000013.1"/>
</dbReference>
<dbReference type="EMBL" id="JAGGKT010000013">
    <property type="protein sequence ID" value="MBP1933762.1"/>
    <property type="molecule type" value="Genomic_DNA"/>
</dbReference>
<dbReference type="PROSITE" id="PS50072">
    <property type="entry name" value="CSA_PPIASE_2"/>
    <property type="match status" value="1"/>
</dbReference>
<dbReference type="PRINTS" id="PR00153">
    <property type="entry name" value="CSAPPISMRASE"/>
</dbReference>
<organism evidence="7 8">
    <name type="scientific">Ammoniphilus resinae</name>
    <dbReference type="NCBI Taxonomy" id="861532"/>
    <lineage>
        <taxon>Bacteria</taxon>
        <taxon>Bacillati</taxon>
        <taxon>Bacillota</taxon>
        <taxon>Bacilli</taxon>
        <taxon>Bacillales</taxon>
        <taxon>Paenibacillaceae</taxon>
        <taxon>Aneurinibacillus group</taxon>
        <taxon>Ammoniphilus</taxon>
    </lineage>
</organism>
<evidence type="ECO:0000256" key="3">
    <source>
        <dbReference type="ARBA" id="ARBA00023110"/>
    </source>
</evidence>
<dbReference type="InterPro" id="IPR002130">
    <property type="entry name" value="Cyclophilin-type_PPIase_dom"/>
</dbReference>
<name>A0ABS4GUG4_9BACL</name>
<dbReference type="InterPro" id="IPR029000">
    <property type="entry name" value="Cyclophilin-like_dom_sf"/>
</dbReference>
<dbReference type="Pfam" id="PF00160">
    <property type="entry name" value="Pro_isomerase"/>
    <property type="match status" value="1"/>
</dbReference>
<feature type="signal peptide" evidence="5">
    <location>
        <begin position="1"/>
        <end position="25"/>
    </location>
</feature>
<feature type="chain" id="PRO_5044979053" description="Peptidyl-prolyl cis-trans isomerase" evidence="5">
    <location>
        <begin position="26"/>
        <end position="211"/>
    </location>
</feature>
<dbReference type="InterPro" id="IPR020892">
    <property type="entry name" value="Cyclophilin-type_PPIase_CS"/>
</dbReference>
<dbReference type="SUPFAM" id="SSF50891">
    <property type="entry name" value="Cyclophilin-like"/>
    <property type="match status" value="1"/>
</dbReference>
<evidence type="ECO:0000259" key="6">
    <source>
        <dbReference type="PROSITE" id="PS50072"/>
    </source>
</evidence>
<keyword evidence="4 5" id="KW-0413">Isomerase</keyword>
<dbReference type="Gene3D" id="2.40.100.10">
    <property type="entry name" value="Cyclophilin-like"/>
    <property type="match status" value="1"/>
</dbReference>
<evidence type="ECO:0000256" key="4">
    <source>
        <dbReference type="ARBA" id="ARBA00023235"/>
    </source>
</evidence>
<sequence>MKKWTLTWVILFAALLLGGCGNNQQQPEATPANPTYKQWDKPPAMTIDPNKNYLATIQTNKGDITIELFAKEAPKAVNNFIFLANEHFYDKVVFHRVIKDFMIQTGDPTGTGTGTPGYSFEDELPPAYPYEKGIVAMANAGPNTNGSQFFICNGPGSENLNGTPNYTVFGRVKDGMDVVEAISNVPVKENSFGEKSVPTEEVFIKTVTISE</sequence>
<dbReference type="PANTHER" id="PTHR45625">
    <property type="entry name" value="PEPTIDYL-PROLYL CIS-TRANS ISOMERASE-RELATED"/>
    <property type="match status" value="1"/>
</dbReference>
<evidence type="ECO:0000256" key="2">
    <source>
        <dbReference type="ARBA" id="ARBA00002388"/>
    </source>
</evidence>
<evidence type="ECO:0000313" key="8">
    <source>
        <dbReference type="Proteomes" id="UP001519343"/>
    </source>
</evidence>
<evidence type="ECO:0000256" key="1">
    <source>
        <dbReference type="ARBA" id="ARBA00000971"/>
    </source>
</evidence>
<evidence type="ECO:0000256" key="5">
    <source>
        <dbReference type="RuleBase" id="RU363019"/>
    </source>
</evidence>
<accession>A0ABS4GUG4</accession>
<dbReference type="CDD" id="cd00317">
    <property type="entry name" value="cyclophilin"/>
    <property type="match status" value="1"/>
</dbReference>
<evidence type="ECO:0000313" key="7">
    <source>
        <dbReference type="EMBL" id="MBP1933762.1"/>
    </source>
</evidence>
<comment type="catalytic activity">
    <reaction evidence="1 5">
        <text>[protein]-peptidylproline (omega=180) = [protein]-peptidylproline (omega=0)</text>
        <dbReference type="Rhea" id="RHEA:16237"/>
        <dbReference type="Rhea" id="RHEA-COMP:10747"/>
        <dbReference type="Rhea" id="RHEA-COMP:10748"/>
        <dbReference type="ChEBI" id="CHEBI:83833"/>
        <dbReference type="ChEBI" id="CHEBI:83834"/>
        <dbReference type="EC" id="5.2.1.8"/>
    </reaction>
</comment>
<comment type="caution">
    <text evidence="7">The sequence shown here is derived from an EMBL/GenBank/DDBJ whole genome shotgun (WGS) entry which is preliminary data.</text>
</comment>
<reference evidence="7 8" key="1">
    <citation type="submission" date="2021-03" db="EMBL/GenBank/DDBJ databases">
        <title>Genomic Encyclopedia of Type Strains, Phase IV (KMG-IV): sequencing the most valuable type-strain genomes for metagenomic binning, comparative biology and taxonomic classification.</title>
        <authorList>
            <person name="Goeker M."/>
        </authorList>
    </citation>
    <scope>NUCLEOTIDE SEQUENCE [LARGE SCALE GENOMIC DNA]</scope>
    <source>
        <strain evidence="7 8">DSM 24738</strain>
    </source>
</reference>
<dbReference type="PROSITE" id="PS00170">
    <property type="entry name" value="CSA_PPIASE_1"/>
    <property type="match status" value="1"/>
</dbReference>
<keyword evidence="3 5" id="KW-0697">Rotamase</keyword>
<comment type="function">
    <text evidence="2 5">PPIases accelerate the folding of proteins. It catalyzes the cis-trans isomerization of proline imidic peptide bonds in oligopeptides.</text>
</comment>